<keyword evidence="3" id="KW-1185">Reference proteome</keyword>
<organism evidence="2 3">
    <name type="scientific">Callosobruchus maculatus</name>
    <name type="common">Southern cowpea weevil</name>
    <name type="synonym">Pulse bruchid</name>
    <dbReference type="NCBI Taxonomy" id="64391"/>
    <lineage>
        <taxon>Eukaryota</taxon>
        <taxon>Metazoa</taxon>
        <taxon>Ecdysozoa</taxon>
        <taxon>Arthropoda</taxon>
        <taxon>Hexapoda</taxon>
        <taxon>Insecta</taxon>
        <taxon>Pterygota</taxon>
        <taxon>Neoptera</taxon>
        <taxon>Endopterygota</taxon>
        <taxon>Coleoptera</taxon>
        <taxon>Polyphaga</taxon>
        <taxon>Cucujiformia</taxon>
        <taxon>Chrysomeloidea</taxon>
        <taxon>Chrysomelidae</taxon>
        <taxon>Bruchinae</taxon>
        <taxon>Bruchini</taxon>
        <taxon>Callosobruchus</taxon>
    </lineage>
</organism>
<accession>A0A653CPS9</accession>
<protein>
    <recommendedName>
        <fullName evidence="1">Ubiquitinyl hydrolase variant UBP zinc finger domain-containing protein</fullName>
    </recommendedName>
</protein>
<dbReference type="Proteomes" id="UP000410492">
    <property type="component" value="Unassembled WGS sequence"/>
</dbReference>
<sequence>MDLLSKHLGDIKIPTANSKVYKDECVFSFDNPELETGLYVSLSTFLGLGRDHVERYFRKTKHAVYLHIKRLKTEVSSPPQGDGPDKKITRLAIGVEGGFDPDVGKKKYEYEDIYNIVLLPDFVTLPWPNEELPDIV</sequence>
<evidence type="ECO:0000313" key="3">
    <source>
        <dbReference type="Proteomes" id="UP000410492"/>
    </source>
</evidence>
<reference evidence="2 3" key="1">
    <citation type="submission" date="2019-01" db="EMBL/GenBank/DDBJ databases">
        <authorList>
            <person name="Sayadi A."/>
        </authorList>
    </citation>
    <scope>NUCLEOTIDE SEQUENCE [LARGE SCALE GENOMIC DNA]</scope>
</reference>
<dbReference type="Pfam" id="PF17807">
    <property type="entry name" value="zf-UBP_var"/>
    <property type="match status" value="1"/>
</dbReference>
<dbReference type="Gene3D" id="3.30.40.10">
    <property type="entry name" value="Zinc/RING finger domain, C3HC4 (zinc finger)"/>
    <property type="match status" value="1"/>
</dbReference>
<dbReference type="InterPro" id="IPR041432">
    <property type="entry name" value="UBP13_Znf-UBP_var"/>
</dbReference>
<evidence type="ECO:0000259" key="1">
    <source>
        <dbReference type="Pfam" id="PF17807"/>
    </source>
</evidence>
<feature type="domain" description="Ubiquitinyl hydrolase variant UBP zinc finger" evidence="1">
    <location>
        <begin position="11"/>
        <end position="74"/>
    </location>
</feature>
<dbReference type="OrthoDB" id="361536at2759"/>
<dbReference type="EMBL" id="CAACVG010008460">
    <property type="protein sequence ID" value="VEN49930.1"/>
    <property type="molecule type" value="Genomic_DNA"/>
</dbReference>
<gene>
    <name evidence="2" type="ORF">CALMAC_LOCUS10867</name>
</gene>
<feature type="non-terminal residue" evidence="2">
    <location>
        <position position="136"/>
    </location>
</feature>
<name>A0A653CPS9_CALMS</name>
<dbReference type="InterPro" id="IPR013083">
    <property type="entry name" value="Znf_RING/FYVE/PHD"/>
</dbReference>
<dbReference type="AlphaFoldDB" id="A0A653CPS9"/>
<evidence type="ECO:0000313" key="2">
    <source>
        <dbReference type="EMBL" id="VEN49930.1"/>
    </source>
</evidence>
<proteinExistence type="predicted"/>